<accession>A0AAV4HCZ2</accession>
<comment type="caution">
    <text evidence="1">The sequence shown here is derived from an EMBL/GenBank/DDBJ whole genome shotgun (WGS) entry which is preliminary data.</text>
</comment>
<organism evidence="1 2">
    <name type="scientific">Elysia marginata</name>
    <dbReference type="NCBI Taxonomy" id="1093978"/>
    <lineage>
        <taxon>Eukaryota</taxon>
        <taxon>Metazoa</taxon>
        <taxon>Spiralia</taxon>
        <taxon>Lophotrochozoa</taxon>
        <taxon>Mollusca</taxon>
        <taxon>Gastropoda</taxon>
        <taxon>Heterobranchia</taxon>
        <taxon>Euthyneura</taxon>
        <taxon>Panpulmonata</taxon>
        <taxon>Sacoglossa</taxon>
        <taxon>Placobranchoidea</taxon>
        <taxon>Plakobranchidae</taxon>
        <taxon>Elysia</taxon>
    </lineage>
</organism>
<name>A0AAV4HCZ2_9GAST</name>
<reference evidence="1 2" key="1">
    <citation type="journal article" date="2021" name="Elife">
        <title>Chloroplast acquisition without the gene transfer in kleptoplastic sea slugs, Plakobranchus ocellatus.</title>
        <authorList>
            <person name="Maeda T."/>
            <person name="Takahashi S."/>
            <person name="Yoshida T."/>
            <person name="Shimamura S."/>
            <person name="Takaki Y."/>
            <person name="Nagai Y."/>
            <person name="Toyoda A."/>
            <person name="Suzuki Y."/>
            <person name="Arimoto A."/>
            <person name="Ishii H."/>
            <person name="Satoh N."/>
            <person name="Nishiyama T."/>
            <person name="Hasebe M."/>
            <person name="Maruyama T."/>
            <person name="Minagawa J."/>
            <person name="Obokata J."/>
            <person name="Shigenobu S."/>
        </authorList>
    </citation>
    <scope>NUCLEOTIDE SEQUENCE [LARGE SCALE GENOMIC DNA]</scope>
</reference>
<dbReference type="AlphaFoldDB" id="A0AAV4HCZ2"/>
<dbReference type="EMBL" id="BMAT01012618">
    <property type="protein sequence ID" value="GFR95579.1"/>
    <property type="molecule type" value="Genomic_DNA"/>
</dbReference>
<sequence length="108" mass="12558">MLEPTQASEQGRQPPRLGGLLYHIHRTRLFGPIKQALRGKHCENDEAVKSAVKSWLKEQPIQFYEAGVRALVKRWNVDLDRGGDYVEKLKFNPHKISFNLMHFDVFDN</sequence>
<keyword evidence="2" id="KW-1185">Reference proteome</keyword>
<protein>
    <submittedName>
        <fullName evidence="1">Histone-lysine N-methyltransferase SETMAR</fullName>
    </submittedName>
</protein>
<dbReference type="GO" id="GO:0003676">
    <property type="term" value="F:nucleic acid binding"/>
    <property type="evidence" value="ECO:0007669"/>
    <property type="project" value="InterPro"/>
</dbReference>
<evidence type="ECO:0000313" key="2">
    <source>
        <dbReference type="Proteomes" id="UP000762676"/>
    </source>
</evidence>
<dbReference type="Proteomes" id="UP000762676">
    <property type="component" value="Unassembled WGS sequence"/>
</dbReference>
<evidence type="ECO:0000313" key="1">
    <source>
        <dbReference type="EMBL" id="GFR95579.1"/>
    </source>
</evidence>
<dbReference type="Gene3D" id="3.30.420.10">
    <property type="entry name" value="Ribonuclease H-like superfamily/Ribonuclease H"/>
    <property type="match status" value="1"/>
</dbReference>
<dbReference type="InterPro" id="IPR036397">
    <property type="entry name" value="RNaseH_sf"/>
</dbReference>
<proteinExistence type="predicted"/>
<gene>
    <name evidence="1" type="ORF">ElyMa_006276700</name>
</gene>